<reference evidence="1 2" key="1">
    <citation type="journal article" date="2014" name="Genome Biol. Evol.">
        <title>The genome of the myxosporean Thelohanellus kitauei shows adaptations to nutrient acquisition within its fish host.</title>
        <authorList>
            <person name="Yang Y."/>
            <person name="Xiong J."/>
            <person name="Zhou Z."/>
            <person name="Huo F."/>
            <person name="Miao W."/>
            <person name="Ran C."/>
            <person name="Liu Y."/>
            <person name="Zhang J."/>
            <person name="Feng J."/>
            <person name="Wang M."/>
            <person name="Wang M."/>
            <person name="Wang L."/>
            <person name="Yao B."/>
        </authorList>
    </citation>
    <scope>NUCLEOTIDE SEQUENCE [LARGE SCALE GENOMIC DNA]</scope>
    <source>
        <strain evidence="1">Wuqing</strain>
    </source>
</reference>
<dbReference type="EMBL" id="JWZT01005104">
    <property type="protein sequence ID" value="KII62126.1"/>
    <property type="molecule type" value="Genomic_DNA"/>
</dbReference>
<comment type="caution">
    <text evidence="1">The sequence shown here is derived from an EMBL/GenBank/DDBJ whole genome shotgun (WGS) entry which is preliminary data.</text>
</comment>
<gene>
    <name evidence="1" type="ORF">RF11_01499</name>
</gene>
<evidence type="ECO:0000313" key="1">
    <source>
        <dbReference type="EMBL" id="KII62126.1"/>
    </source>
</evidence>
<protein>
    <submittedName>
        <fullName evidence="1">Uncharacterized protein</fullName>
    </submittedName>
</protein>
<name>A0A0C2MKN1_THEKT</name>
<sequence>MDDWTVEDFSILDDFSKHNTLKTVSEQQNCRIFMFLIDSLSNLKQFEAINNVDHMSNLITVINKILEAYPVFVNTITIDHIQVRLHHVLNYKSSNQIVEISKKNTA</sequence>
<organism evidence="1 2">
    <name type="scientific">Thelohanellus kitauei</name>
    <name type="common">Myxosporean</name>
    <dbReference type="NCBI Taxonomy" id="669202"/>
    <lineage>
        <taxon>Eukaryota</taxon>
        <taxon>Metazoa</taxon>
        <taxon>Cnidaria</taxon>
        <taxon>Myxozoa</taxon>
        <taxon>Myxosporea</taxon>
        <taxon>Bivalvulida</taxon>
        <taxon>Platysporina</taxon>
        <taxon>Myxobolidae</taxon>
        <taxon>Thelohanellus</taxon>
    </lineage>
</organism>
<proteinExistence type="predicted"/>
<dbReference type="AlphaFoldDB" id="A0A0C2MKN1"/>
<keyword evidence="2" id="KW-1185">Reference proteome</keyword>
<accession>A0A0C2MKN1</accession>
<dbReference type="Proteomes" id="UP000031668">
    <property type="component" value="Unassembled WGS sequence"/>
</dbReference>
<evidence type="ECO:0000313" key="2">
    <source>
        <dbReference type="Proteomes" id="UP000031668"/>
    </source>
</evidence>